<dbReference type="AlphaFoldDB" id="A0A6I6AGV2"/>
<evidence type="ECO:0000259" key="3">
    <source>
        <dbReference type="Pfam" id="PF07593"/>
    </source>
</evidence>
<dbReference type="InterPro" id="IPR013517">
    <property type="entry name" value="FG-GAP"/>
</dbReference>
<dbReference type="InterPro" id="IPR011519">
    <property type="entry name" value="UnbV_ASPIC"/>
</dbReference>
<evidence type="ECO:0000256" key="1">
    <source>
        <dbReference type="ARBA" id="ARBA00022729"/>
    </source>
</evidence>
<evidence type="ECO:0000313" key="5">
    <source>
        <dbReference type="Proteomes" id="UP000427281"/>
    </source>
</evidence>
<gene>
    <name evidence="4" type="ORF">F1728_25800</name>
</gene>
<proteinExistence type="predicted"/>
<organism evidence="4 5">
    <name type="scientific">Gimesia benthica</name>
    <dbReference type="NCBI Taxonomy" id="2608982"/>
    <lineage>
        <taxon>Bacteria</taxon>
        <taxon>Pseudomonadati</taxon>
        <taxon>Planctomycetota</taxon>
        <taxon>Planctomycetia</taxon>
        <taxon>Planctomycetales</taxon>
        <taxon>Planctomycetaceae</taxon>
        <taxon>Gimesia</taxon>
    </lineage>
</organism>
<dbReference type="Pfam" id="PF13517">
    <property type="entry name" value="FG-GAP_3"/>
    <property type="match status" value="3"/>
</dbReference>
<evidence type="ECO:0000313" key="4">
    <source>
        <dbReference type="EMBL" id="QGQ25873.1"/>
    </source>
</evidence>
<dbReference type="PANTHER" id="PTHR16026">
    <property type="entry name" value="CARTILAGE ACIDIC PROTEIN 1"/>
    <property type="match status" value="1"/>
</dbReference>
<dbReference type="Gene3D" id="2.130.10.130">
    <property type="entry name" value="Integrin alpha, N-terminal"/>
    <property type="match status" value="3"/>
</dbReference>
<dbReference type="EMBL" id="CP043930">
    <property type="protein sequence ID" value="QGQ25873.1"/>
    <property type="molecule type" value="Genomic_DNA"/>
</dbReference>
<dbReference type="SUPFAM" id="SSF69318">
    <property type="entry name" value="Integrin alpha N-terminal domain"/>
    <property type="match status" value="1"/>
</dbReference>
<dbReference type="PANTHER" id="PTHR16026:SF0">
    <property type="entry name" value="CARTILAGE ACIDIC PROTEIN 1"/>
    <property type="match status" value="1"/>
</dbReference>
<dbReference type="Pfam" id="PF07593">
    <property type="entry name" value="UnbV_ASPIC"/>
    <property type="match status" value="1"/>
</dbReference>
<dbReference type="InterPro" id="IPR028994">
    <property type="entry name" value="Integrin_alpha_N"/>
</dbReference>
<dbReference type="InterPro" id="IPR027039">
    <property type="entry name" value="Crtac1"/>
</dbReference>
<feature type="region of interest" description="Disordered" evidence="2">
    <location>
        <begin position="39"/>
        <end position="73"/>
    </location>
</feature>
<name>A0A6I6AGV2_9PLAN</name>
<dbReference type="Proteomes" id="UP000427281">
    <property type="component" value="Chromosome"/>
</dbReference>
<feature type="compositionally biased region" description="Polar residues" evidence="2">
    <location>
        <begin position="39"/>
        <end position="52"/>
    </location>
</feature>
<accession>A0A6I6AGV2</accession>
<dbReference type="KEGG" id="gim:F1728_25800"/>
<keyword evidence="5" id="KW-1185">Reference proteome</keyword>
<feature type="compositionally biased region" description="Polar residues" evidence="2">
    <location>
        <begin position="59"/>
        <end position="68"/>
    </location>
</feature>
<keyword evidence="1" id="KW-0732">Signal</keyword>
<reference evidence="4 5" key="1">
    <citation type="submission" date="2019-09" db="EMBL/GenBank/DDBJ databases">
        <title>Gimesia benthica sp. nov., a novel bacterium isolated from deep-sea water of the Northwest Indian Ocean.</title>
        <authorList>
            <person name="Dai X."/>
        </authorList>
    </citation>
    <scope>NUCLEOTIDE SEQUENCE [LARGE SCALE GENOMIC DNA]</scope>
    <source>
        <strain evidence="4 5">E7</strain>
    </source>
</reference>
<feature type="domain" description="ASPIC/UnbV" evidence="3">
    <location>
        <begin position="533"/>
        <end position="593"/>
    </location>
</feature>
<sequence>MEKYCCFDVKSSLFLIGSKMIRNKVILLLTLLASQGCNSQPSGTTETPQTEVNPPAETTLDQTSSSPDLSPFRFTDITQTSGVDFTYYGNPSPQHYMVEQNGGGVACFDYDQDGQLDLFFSNGSHFDQPAGKAGQTNQLYRATGQSGKTLQYTPVAAHAGVNTSGFGMGTACGDFDNDGFVDLYLCAYGKNTFWQNNGDGTFTDITGQTDTGDAKHWGTSAAFGDLDGDGDLDLYVTNYVEYAESDPPCYTTLNGRRIKISCGPIGRTAEPDVLFQNVGDGSFSDQSTATGITRPEAGKGLAVQIVDLDGDGLLDIFVANDMTDNFFFRNQGDFKFEEEALIQGVAVGDNGMPQSSMGIACADYNRNGRFDLFVTNFENSPNDFYEQIDSGIFLTSNTRLGLDTNSRPKLAFGTITADFNLDQWPDLFIANGHIWDLNDGQTEHEYEMTQQIYLNQQGRRFVDVSKESGPYFQQQVLGRSVAAGDLDNDGDTDLVCLPELKPATLLRNDSPRTGNSVRVKLIGTSSVREPLGVTLKATINGVEQIYCVPAGGSFQASSDSRVLIPTGDAKQIERLTVVWPDGKSEHWKQIPVEPQVTLIQGNH</sequence>
<protein>
    <submittedName>
        <fullName evidence="4">CRTAC1 family protein</fullName>
    </submittedName>
</protein>
<evidence type="ECO:0000256" key="2">
    <source>
        <dbReference type="SAM" id="MobiDB-lite"/>
    </source>
</evidence>